<name>A0A813FJK3_POLGL</name>
<keyword evidence="6 8" id="KW-0472">Membrane</keyword>
<feature type="region of interest" description="Disordered" evidence="7">
    <location>
        <begin position="1"/>
        <end position="30"/>
    </location>
</feature>
<dbReference type="GO" id="GO:0016020">
    <property type="term" value="C:membrane"/>
    <property type="evidence" value="ECO:0007669"/>
    <property type="project" value="UniProtKB-SubCell"/>
</dbReference>
<dbReference type="Proteomes" id="UP000654075">
    <property type="component" value="Unassembled WGS sequence"/>
</dbReference>
<dbReference type="AlphaFoldDB" id="A0A813FJK3"/>
<dbReference type="PANTHER" id="PTHR11689">
    <property type="entry name" value="CHLORIDE CHANNEL PROTEIN CLC FAMILY MEMBER"/>
    <property type="match status" value="1"/>
</dbReference>
<evidence type="ECO:0000256" key="1">
    <source>
        <dbReference type="ARBA" id="ARBA00004141"/>
    </source>
</evidence>
<gene>
    <name evidence="9" type="ORF">PGLA1383_LOCUS29952</name>
</gene>
<dbReference type="PANTHER" id="PTHR11689:SF136">
    <property type="entry name" value="H(+)_CL(-) EXCHANGE TRANSPORTER 7"/>
    <property type="match status" value="1"/>
</dbReference>
<keyword evidence="10" id="KW-1185">Reference proteome</keyword>
<keyword evidence="5" id="KW-0129">CBS domain</keyword>
<organism evidence="9 10">
    <name type="scientific">Polarella glacialis</name>
    <name type="common">Dinoflagellate</name>
    <dbReference type="NCBI Taxonomy" id="89957"/>
    <lineage>
        <taxon>Eukaryota</taxon>
        <taxon>Sar</taxon>
        <taxon>Alveolata</taxon>
        <taxon>Dinophyceae</taxon>
        <taxon>Suessiales</taxon>
        <taxon>Suessiaceae</taxon>
        <taxon>Polarella</taxon>
    </lineage>
</organism>
<dbReference type="InterPro" id="IPR014743">
    <property type="entry name" value="Cl-channel_core"/>
</dbReference>
<comment type="subcellular location">
    <subcellularLocation>
        <location evidence="1">Membrane</location>
        <topology evidence="1">Multi-pass membrane protein</topology>
    </subcellularLocation>
</comment>
<evidence type="ECO:0000256" key="6">
    <source>
        <dbReference type="ARBA" id="ARBA00023136"/>
    </source>
</evidence>
<feature type="transmembrane region" description="Helical" evidence="8">
    <location>
        <begin position="187"/>
        <end position="211"/>
    </location>
</feature>
<evidence type="ECO:0008006" key="11">
    <source>
        <dbReference type="Google" id="ProtNLM"/>
    </source>
</evidence>
<protein>
    <recommendedName>
        <fullName evidence="11">Chloride channel protein</fullName>
    </recommendedName>
</protein>
<evidence type="ECO:0000256" key="2">
    <source>
        <dbReference type="ARBA" id="ARBA00022692"/>
    </source>
</evidence>
<dbReference type="SUPFAM" id="SSF81340">
    <property type="entry name" value="Clc chloride channel"/>
    <property type="match status" value="1"/>
</dbReference>
<evidence type="ECO:0000256" key="5">
    <source>
        <dbReference type="ARBA" id="ARBA00023122"/>
    </source>
</evidence>
<proteinExistence type="predicted"/>
<accession>A0A813FJK3</accession>
<evidence type="ECO:0000256" key="4">
    <source>
        <dbReference type="ARBA" id="ARBA00022989"/>
    </source>
</evidence>
<evidence type="ECO:0000313" key="9">
    <source>
        <dbReference type="EMBL" id="CAE8612152.1"/>
    </source>
</evidence>
<feature type="transmembrane region" description="Helical" evidence="8">
    <location>
        <begin position="454"/>
        <end position="474"/>
    </location>
</feature>
<dbReference type="EMBL" id="CAJNNV010025089">
    <property type="protein sequence ID" value="CAE8612152.1"/>
    <property type="molecule type" value="Genomic_DNA"/>
</dbReference>
<dbReference type="GO" id="GO:0015108">
    <property type="term" value="F:chloride transmembrane transporter activity"/>
    <property type="evidence" value="ECO:0007669"/>
    <property type="project" value="InterPro"/>
</dbReference>
<feature type="compositionally biased region" description="Basic and acidic residues" evidence="7">
    <location>
        <begin position="1"/>
        <end position="11"/>
    </location>
</feature>
<dbReference type="PRINTS" id="PR00762">
    <property type="entry name" value="CLCHANNEL"/>
</dbReference>
<feature type="compositionally biased region" description="Low complexity" evidence="7">
    <location>
        <begin position="21"/>
        <end position="30"/>
    </location>
</feature>
<keyword evidence="4 8" id="KW-1133">Transmembrane helix</keyword>
<reference evidence="9" key="1">
    <citation type="submission" date="2021-02" db="EMBL/GenBank/DDBJ databases">
        <authorList>
            <person name="Dougan E. K."/>
            <person name="Rhodes N."/>
            <person name="Thang M."/>
            <person name="Chan C."/>
        </authorList>
    </citation>
    <scope>NUCLEOTIDE SEQUENCE</scope>
</reference>
<comment type="caution">
    <text evidence="9">The sequence shown here is derived from an EMBL/GenBank/DDBJ whole genome shotgun (WGS) entry which is preliminary data.</text>
</comment>
<feature type="transmembrane region" description="Helical" evidence="8">
    <location>
        <begin position="325"/>
        <end position="345"/>
    </location>
</feature>
<dbReference type="Gene3D" id="1.10.3080.10">
    <property type="entry name" value="Clc chloride channel"/>
    <property type="match status" value="1"/>
</dbReference>
<evidence type="ECO:0000313" key="10">
    <source>
        <dbReference type="Proteomes" id="UP000654075"/>
    </source>
</evidence>
<evidence type="ECO:0000256" key="7">
    <source>
        <dbReference type="SAM" id="MobiDB-lite"/>
    </source>
</evidence>
<evidence type="ECO:0000256" key="3">
    <source>
        <dbReference type="ARBA" id="ARBA00022737"/>
    </source>
</evidence>
<evidence type="ECO:0000256" key="8">
    <source>
        <dbReference type="SAM" id="Phobius"/>
    </source>
</evidence>
<feature type="transmembrane region" description="Helical" evidence="8">
    <location>
        <begin position="145"/>
        <end position="167"/>
    </location>
</feature>
<dbReference type="InterPro" id="IPR001807">
    <property type="entry name" value="ClC"/>
</dbReference>
<sequence>MAADGDPDRRIAAGSEDDVPSSDASSSSCSAHLRAALQSARARLQRPARGTTIVHVDSLVEASDNNNNISAETKGAWVPEVKSAITEEVEKLLLKENAKSKNEITSMPFENVSMDKDDVHSEVAHGLDSEMGISELIRRPVFVKWFITAVIAVVMAIQCAIMLMFELEAVRWKIDLFFRLWQNGQPGAAFAVLLGYGLFAGTISASLVLFVSLRAASSGIPDTKAFLNGNHIPGFLAARTWFARTFALMLVTSAGLFAGTEGPLFGHLGAIISCGLARGRFTVLGRRIRLPWKFSGFRAQRLPFAIESLTSRLVLHAMSVSRMSYALSLALGALVSKVAPLLLSLPASRSSWCWQLNATGAAIPNIDSPYRFPFETASEEYFELNALCCMNGSSTASYACDDAILCSQELDRPSSDDALANVTVKPAVCPTAASTTATTTTAKAASATISAGQFTVPSLLISTVLVAMAVVGVVM</sequence>
<dbReference type="InterPro" id="IPR051280">
    <property type="entry name" value="Cl-channel/antiporter"/>
</dbReference>
<keyword evidence="2 8" id="KW-0812">Transmembrane</keyword>
<keyword evidence="3" id="KW-0677">Repeat</keyword>